<protein>
    <submittedName>
        <fullName evidence="1">Uncharacterized protein</fullName>
    </submittedName>
</protein>
<reference evidence="1 2" key="1">
    <citation type="submission" date="2016-12" db="EMBL/GenBank/DDBJ databases">
        <authorList>
            <person name="Song W.-J."/>
            <person name="Kurnit D.M."/>
        </authorList>
    </citation>
    <scope>NUCLEOTIDE SEQUENCE [LARGE SCALE GENOMIC DNA]</scope>
    <source>
        <strain evidence="1 2">DSM 14810</strain>
    </source>
</reference>
<accession>A0A1M7SMT9</accession>
<evidence type="ECO:0000313" key="1">
    <source>
        <dbReference type="EMBL" id="SHN59796.1"/>
    </source>
</evidence>
<gene>
    <name evidence="1" type="ORF">SAMN02745247_02112</name>
</gene>
<name>A0A1M7SMT9_9FIRM</name>
<dbReference type="AlphaFoldDB" id="A0A1M7SMT9"/>
<dbReference type="EMBL" id="FRDH01000008">
    <property type="protein sequence ID" value="SHN59796.1"/>
    <property type="molecule type" value="Genomic_DNA"/>
</dbReference>
<dbReference type="Proteomes" id="UP000184097">
    <property type="component" value="Unassembled WGS sequence"/>
</dbReference>
<organism evidence="1 2">
    <name type="scientific">Butyrivibrio hungatei DSM 14810</name>
    <dbReference type="NCBI Taxonomy" id="1121132"/>
    <lineage>
        <taxon>Bacteria</taxon>
        <taxon>Bacillati</taxon>
        <taxon>Bacillota</taxon>
        <taxon>Clostridia</taxon>
        <taxon>Lachnospirales</taxon>
        <taxon>Lachnospiraceae</taxon>
        <taxon>Butyrivibrio</taxon>
    </lineage>
</organism>
<dbReference type="RefSeq" id="WP_072703830.1">
    <property type="nucleotide sequence ID" value="NZ_FRDH01000008.1"/>
</dbReference>
<proteinExistence type="predicted"/>
<sequence>MPVEKIKLKMVTVTGTCKYCHQQKVTKVREGTTQNEIDEIVSGECGCPLSCEEIERKTSYTMMVNQIHRVCQQTREQRPTDKKLLQRWNEIQILFVILASMISRGLIKKASISLDSQNTWTLSRTSKDKLKLKMTFKDDEDSEF</sequence>
<evidence type="ECO:0000313" key="2">
    <source>
        <dbReference type="Proteomes" id="UP000184097"/>
    </source>
</evidence>